<dbReference type="InterPro" id="IPR003660">
    <property type="entry name" value="HAMP_dom"/>
</dbReference>
<protein>
    <recommendedName>
        <fullName evidence="2">diguanylate cyclase</fullName>
        <ecNumber evidence="2">2.7.7.65</ecNumber>
    </recommendedName>
</protein>
<dbReference type="AlphaFoldDB" id="A0A552X4C1"/>
<dbReference type="SMART" id="SM00267">
    <property type="entry name" value="GGDEF"/>
    <property type="match status" value="1"/>
</dbReference>
<dbReference type="FunFam" id="3.30.70.270:FF:000001">
    <property type="entry name" value="Diguanylate cyclase domain protein"/>
    <property type="match status" value="1"/>
</dbReference>
<dbReference type="InterPro" id="IPR050469">
    <property type="entry name" value="Diguanylate_Cyclase"/>
</dbReference>
<dbReference type="CDD" id="cd06225">
    <property type="entry name" value="HAMP"/>
    <property type="match status" value="1"/>
</dbReference>
<keyword evidence="4" id="KW-0472">Membrane</keyword>
<organism evidence="7 8">
    <name type="scientific">Aliidiomarina halalkaliphila</name>
    <dbReference type="NCBI Taxonomy" id="2593535"/>
    <lineage>
        <taxon>Bacteria</taxon>
        <taxon>Pseudomonadati</taxon>
        <taxon>Pseudomonadota</taxon>
        <taxon>Gammaproteobacteria</taxon>
        <taxon>Alteromonadales</taxon>
        <taxon>Idiomarinaceae</taxon>
        <taxon>Aliidiomarina</taxon>
    </lineage>
</organism>
<name>A0A552X4C1_9GAMM</name>
<accession>A0A552X4C1</accession>
<dbReference type="GO" id="GO:0043709">
    <property type="term" value="P:cell adhesion involved in single-species biofilm formation"/>
    <property type="evidence" value="ECO:0007669"/>
    <property type="project" value="TreeGrafter"/>
</dbReference>
<comment type="caution">
    <text evidence="7">The sequence shown here is derived from an EMBL/GenBank/DDBJ whole genome shotgun (WGS) entry which is preliminary data.</text>
</comment>
<proteinExistence type="predicted"/>
<sequence>MVRAVKRRNIFNRTLARRLLLRISLATGALITLAACIGFYFSYQQAYQQQVSYLVHDSNQRIERESSVFKQAEATAELLGQYFIDSYQQASQSPDVIAAVFDQWFEETEPGVHRLREAFYEGFSPDPEFFSNPYSSEFKHLSVFAGQSQYALTDERKMRIVVALKVVHRLAPSWQQLYENTHISMPENVIVHYSLNHPWGRQARADLDITRYAVVRSTLQSENPERQGAWTGLYYDLSSEQWVITYQIPVDFDGRHLGTPSHDVSLEDMLNRLIDSHESAATHVVLNNQAQLIAAPTSVIAPHEHSGIVHLEHLDNPLYTSIWDRIADTDGEQIFTIDHKDMLIIAHKIPGPDWWYITAYPLWEIQKLALLSPMRFVILSGGFFILVLVILYIFMNQQISRPLRHLSRLAHEVGNKRYEAVTQIKIEAEYQRSEIGMLVRSMQEMARSILSQQQTLEAEVDKRTAELAAANQRLENMAHMDGLTGLLNRRALHRDLQYLLNDQNAKPHAFLLVDVDFFKAYNDHYGHLDGDQVLKEICALLSHHCEGHAYRYGGEEIACIVPANDLTDAIAAAESLRNEIANVKRIHAASPLKYLTISIGVTMMQRGESANDIIQRADKFLYQAKDEGRNRVCGG</sequence>
<dbReference type="Gene3D" id="6.10.340.10">
    <property type="match status" value="1"/>
</dbReference>
<dbReference type="PROSITE" id="PS50887">
    <property type="entry name" value="GGDEF"/>
    <property type="match status" value="1"/>
</dbReference>
<feature type="domain" description="GGDEF" evidence="6">
    <location>
        <begin position="506"/>
        <end position="635"/>
    </location>
</feature>
<dbReference type="GO" id="GO:0005886">
    <property type="term" value="C:plasma membrane"/>
    <property type="evidence" value="ECO:0007669"/>
    <property type="project" value="TreeGrafter"/>
</dbReference>
<evidence type="ECO:0000256" key="4">
    <source>
        <dbReference type="SAM" id="Phobius"/>
    </source>
</evidence>
<evidence type="ECO:0000256" key="1">
    <source>
        <dbReference type="ARBA" id="ARBA00001946"/>
    </source>
</evidence>
<reference evidence="7 8" key="1">
    <citation type="submission" date="2019-07" db="EMBL/GenBank/DDBJ databases">
        <authorList>
            <person name="Yang M."/>
            <person name="Zhao D."/>
            <person name="Xiang H."/>
        </authorList>
    </citation>
    <scope>NUCLEOTIDE SEQUENCE [LARGE SCALE GENOMIC DNA]</scope>
    <source>
        <strain evidence="7 8">IM1326</strain>
    </source>
</reference>
<dbReference type="SMART" id="SM00304">
    <property type="entry name" value="HAMP"/>
    <property type="match status" value="1"/>
</dbReference>
<dbReference type="PANTHER" id="PTHR45138:SF9">
    <property type="entry name" value="DIGUANYLATE CYCLASE DGCM-RELATED"/>
    <property type="match status" value="1"/>
</dbReference>
<dbReference type="SUPFAM" id="SSF55073">
    <property type="entry name" value="Nucleotide cyclase"/>
    <property type="match status" value="1"/>
</dbReference>
<feature type="transmembrane region" description="Helical" evidence="4">
    <location>
        <begin position="20"/>
        <end position="43"/>
    </location>
</feature>
<dbReference type="RefSeq" id="WP_143234298.1">
    <property type="nucleotide sequence ID" value="NZ_VJWL01000001.1"/>
</dbReference>
<dbReference type="Gene3D" id="3.30.70.270">
    <property type="match status" value="1"/>
</dbReference>
<evidence type="ECO:0000313" key="7">
    <source>
        <dbReference type="EMBL" id="TRW49878.1"/>
    </source>
</evidence>
<comment type="cofactor">
    <cofactor evidence="1">
        <name>Mg(2+)</name>
        <dbReference type="ChEBI" id="CHEBI:18420"/>
    </cofactor>
</comment>
<gene>
    <name evidence="7" type="ORF">FM042_03225</name>
</gene>
<keyword evidence="4" id="KW-0812">Transmembrane</keyword>
<dbReference type="GO" id="GO:0007165">
    <property type="term" value="P:signal transduction"/>
    <property type="evidence" value="ECO:0007669"/>
    <property type="project" value="InterPro"/>
</dbReference>
<evidence type="ECO:0000256" key="2">
    <source>
        <dbReference type="ARBA" id="ARBA00012528"/>
    </source>
</evidence>
<feature type="domain" description="HAMP" evidence="5">
    <location>
        <begin position="397"/>
        <end position="454"/>
    </location>
</feature>
<dbReference type="GO" id="GO:1902201">
    <property type="term" value="P:negative regulation of bacterial-type flagellum-dependent cell motility"/>
    <property type="evidence" value="ECO:0007669"/>
    <property type="project" value="TreeGrafter"/>
</dbReference>
<dbReference type="PROSITE" id="PS50885">
    <property type="entry name" value="HAMP"/>
    <property type="match status" value="1"/>
</dbReference>
<dbReference type="EC" id="2.7.7.65" evidence="2"/>
<dbReference type="Pfam" id="PF00990">
    <property type="entry name" value="GGDEF"/>
    <property type="match status" value="1"/>
</dbReference>
<dbReference type="GO" id="GO:0052621">
    <property type="term" value="F:diguanylate cyclase activity"/>
    <property type="evidence" value="ECO:0007669"/>
    <property type="project" value="UniProtKB-EC"/>
</dbReference>
<dbReference type="OrthoDB" id="8572793at2"/>
<dbReference type="EMBL" id="VJWL01000001">
    <property type="protein sequence ID" value="TRW49878.1"/>
    <property type="molecule type" value="Genomic_DNA"/>
</dbReference>
<keyword evidence="8" id="KW-1185">Reference proteome</keyword>
<feature type="transmembrane region" description="Helical" evidence="4">
    <location>
        <begin position="376"/>
        <end position="395"/>
    </location>
</feature>
<comment type="catalytic activity">
    <reaction evidence="3">
        <text>2 GTP = 3',3'-c-di-GMP + 2 diphosphate</text>
        <dbReference type="Rhea" id="RHEA:24898"/>
        <dbReference type="ChEBI" id="CHEBI:33019"/>
        <dbReference type="ChEBI" id="CHEBI:37565"/>
        <dbReference type="ChEBI" id="CHEBI:58805"/>
        <dbReference type="EC" id="2.7.7.65"/>
    </reaction>
</comment>
<keyword evidence="4" id="KW-1133">Transmembrane helix</keyword>
<dbReference type="InterPro" id="IPR000160">
    <property type="entry name" value="GGDEF_dom"/>
</dbReference>
<dbReference type="Proteomes" id="UP000320359">
    <property type="component" value="Unassembled WGS sequence"/>
</dbReference>
<dbReference type="NCBIfam" id="TIGR00254">
    <property type="entry name" value="GGDEF"/>
    <property type="match status" value="1"/>
</dbReference>
<evidence type="ECO:0000313" key="8">
    <source>
        <dbReference type="Proteomes" id="UP000320359"/>
    </source>
</evidence>
<dbReference type="CDD" id="cd01949">
    <property type="entry name" value="GGDEF"/>
    <property type="match status" value="1"/>
</dbReference>
<dbReference type="InterPro" id="IPR043128">
    <property type="entry name" value="Rev_trsase/Diguanyl_cyclase"/>
</dbReference>
<dbReference type="Gene3D" id="3.30.450.20">
    <property type="entry name" value="PAS domain"/>
    <property type="match status" value="1"/>
</dbReference>
<dbReference type="InterPro" id="IPR029787">
    <property type="entry name" value="Nucleotide_cyclase"/>
</dbReference>
<dbReference type="Pfam" id="PF00672">
    <property type="entry name" value="HAMP"/>
    <property type="match status" value="1"/>
</dbReference>
<evidence type="ECO:0000259" key="6">
    <source>
        <dbReference type="PROSITE" id="PS50887"/>
    </source>
</evidence>
<evidence type="ECO:0000256" key="3">
    <source>
        <dbReference type="ARBA" id="ARBA00034247"/>
    </source>
</evidence>
<dbReference type="PANTHER" id="PTHR45138">
    <property type="entry name" value="REGULATORY COMPONENTS OF SENSORY TRANSDUCTION SYSTEM"/>
    <property type="match status" value="1"/>
</dbReference>
<evidence type="ECO:0000259" key="5">
    <source>
        <dbReference type="PROSITE" id="PS50885"/>
    </source>
</evidence>